<dbReference type="WBParaSite" id="HDID_0000974901-mRNA-1">
    <property type="protein sequence ID" value="HDID_0000974901-mRNA-1"/>
    <property type="gene ID" value="HDID_0000974901"/>
</dbReference>
<sequence length="114" mass="12746">MSLTTSVIWDLLILLPLRLLFIPVSAFFLELVEGPDAIPERDELEADVVIRNREGVKLSAIHVELSKVDWNCRGKNTPARCKALREAEELSGCDCFLTPIIGADSVTVFFAFLR</sequence>
<organism evidence="3">
    <name type="scientific">Hymenolepis diminuta</name>
    <name type="common">Rat tapeworm</name>
    <dbReference type="NCBI Taxonomy" id="6216"/>
    <lineage>
        <taxon>Eukaryota</taxon>
        <taxon>Metazoa</taxon>
        <taxon>Spiralia</taxon>
        <taxon>Lophotrochozoa</taxon>
        <taxon>Platyhelminthes</taxon>
        <taxon>Cestoda</taxon>
        <taxon>Eucestoda</taxon>
        <taxon>Cyclophyllidea</taxon>
        <taxon>Hymenolepididae</taxon>
        <taxon>Hymenolepis</taxon>
    </lineage>
</organism>
<dbReference type="AlphaFoldDB" id="A0A0R3SVW1"/>
<dbReference type="Proteomes" id="UP000274504">
    <property type="component" value="Unassembled WGS sequence"/>
</dbReference>
<name>A0A0R3SVW1_HYMDI</name>
<evidence type="ECO:0000313" key="2">
    <source>
        <dbReference type="Proteomes" id="UP000274504"/>
    </source>
</evidence>
<accession>A0A0R3SVW1</accession>
<reference evidence="1 2" key="2">
    <citation type="submission" date="2018-11" db="EMBL/GenBank/DDBJ databases">
        <authorList>
            <consortium name="Pathogen Informatics"/>
        </authorList>
    </citation>
    <scope>NUCLEOTIDE SEQUENCE [LARGE SCALE GENOMIC DNA]</scope>
</reference>
<evidence type="ECO:0000313" key="1">
    <source>
        <dbReference type="EMBL" id="VDL62162.1"/>
    </source>
</evidence>
<gene>
    <name evidence="1" type="ORF">HDID_LOCUS9747</name>
</gene>
<proteinExistence type="predicted"/>
<reference evidence="3" key="1">
    <citation type="submission" date="2017-02" db="UniProtKB">
        <authorList>
            <consortium name="WormBaseParasite"/>
        </authorList>
    </citation>
    <scope>IDENTIFICATION</scope>
</reference>
<evidence type="ECO:0000313" key="3">
    <source>
        <dbReference type="WBParaSite" id="HDID_0000974901-mRNA-1"/>
    </source>
</evidence>
<protein>
    <submittedName>
        <fullName evidence="1 3">Uncharacterized protein</fullName>
    </submittedName>
</protein>
<dbReference type="EMBL" id="UYSG01011386">
    <property type="protein sequence ID" value="VDL62162.1"/>
    <property type="molecule type" value="Genomic_DNA"/>
</dbReference>